<evidence type="ECO:0000313" key="1">
    <source>
        <dbReference type="EMBL" id="DAD76432.1"/>
    </source>
</evidence>
<organism evidence="1">
    <name type="scientific">Siphoviridae sp. ctP6p7</name>
    <dbReference type="NCBI Taxonomy" id="2826319"/>
    <lineage>
        <taxon>Viruses</taxon>
        <taxon>Duplodnaviria</taxon>
        <taxon>Heunggongvirae</taxon>
        <taxon>Uroviricota</taxon>
        <taxon>Caudoviricetes</taxon>
    </lineage>
</organism>
<protein>
    <submittedName>
        <fullName evidence="1">Uncharacterized protein</fullName>
    </submittedName>
</protein>
<dbReference type="EMBL" id="BK014800">
    <property type="protein sequence ID" value="DAD76432.1"/>
    <property type="molecule type" value="Genomic_DNA"/>
</dbReference>
<proteinExistence type="predicted"/>
<reference evidence="1" key="1">
    <citation type="journal article" date="2021" name="Proc. Natl. Acad. Sci. U.S.A.">
        <title>A Catalog of Tens of Thousands of Viruses from Human Metagenomes Reveals Hidden Associations with Chronic Diseases.</title>
        <authorList>
            <person name="Tisza M.J."/>
            <person name="Buck C.B."/>
        </authorList>
    </citation>
    <scope>NUCLEOTIDE SEQUENCE</scope>
    <source>
        <strain evidence="1">CtP6p7</strain>
    </source>
</reference>
<name>A0A8S5M2Q7_9CAUD</name>
<accession>A0A8S5M2Q7</accession>
<sequence length="61" mass="7099">MDFSGLCKEVIRHTFSQGLWELSPTGPLFSYFSSKQASLLHWIVEADIFIFFRPNRYLASI</sequence>